<feature type="compositionally biased region" description="Polar residues" evidence="1">
    <location>
        <begin position="1"/>
        <end position="12"/>
    </location>
</feature>
<feature type="region of interest" description="Disordered" evidence="1">
    <location>
        <begin position="74"/>
        <end position="102"/>
    </location>
</feature>
<evidence type="ECO:0000313" key="3">
    <source>
        <dbReference type="Proteomes" id="UP001476798"/>
    </source>
</evidence>
<protein>
    <submittedName>
        <fullName evidence="2">Uncharacterized protein</fullName>
    </submittedName>
</protein>
<dbReference type="Proteomes" id="UP001476798">
    <property type="component" value="Unassembled WGS sequence"/>
</dbReference>
<organism evidence="2 3">
    <name type="scientific">Goodea atripinnis</name>
    <dbReference type="NCBI Taxonomy" id="208336"/>
    <lineage>
        <taxon>Eukaryota</taxon>
        <taxon>Metazoa</taxon>
        <taxon>Chordata</taxon>
        <taxon>Craniata</taxon>
        <taxon>Vertebrata</taxon>
        <taxon>Euteleostomi</taxon>
        <taxon>Actinopterygii</taxon>
        <taxon>Neopterygii</taxon>
        <taxon>Teleostei</taxon>
        <taxon>Neoteleostei</taxon>
        <taxon>Acanthomorphata</taxon>
        <taxon>Ovalentaria</taxon>
        <taxon>Atherinomorphae</taxon>
        <taxon>Cyprinodontiformes</taxon>
        <taxon>Goodeidae</taxon>
        <taxon>Goodea</taxon>
    </lineage>
</organism>
<sequence length="118" mass="12959">MDTMPKKSQANKIEQDTKASEAAASSACLSRPDVTEAAADVQQVILIKQELLEKINKKTTETQTELCSSIKKLNKRPDKVESHTSELDNGVTANSGPVPIPTLHPTPLYEVFTLYKCM</sequence>
<feature type="region of interest" description="Disordered" evidence="1">
    <location>
        <begin position="1"/>
        <end position="32"/>
    </location>
</feature>
<dbReference type="EMBL" id="JAHRIO010054005">
    <property type="protein sequence ID" value="MEQ2176503.1"/>
    <property type="molecule type" value="Genomic_DNA"/>
</dbReference>
<keyword evidence="3" id="KW-1185">Reference proteome</keyword>
<gene>
    <name evidence="2" type="ORF">GOODEAATRI_028650</name>
</gene>
<proteinExistence type="predicted"/>
<feature type="compositionally biased region" description="Basic and acidic residues" evidence="1">
    <location>
        <begin position="75"/>
        <end position="86"/>
    </location>
</feature>
<reference evidence="2 3" key="1">
    <citation type="submission" date="2021-06" db="EMBL/GenBank/DDBJ databases">
        <authorList>
            <person name="Palmer J.M."/>
        </authorList>
    </citation>
    <scope>NUCLEOTIDE SEQUENCE [LARGE SCALE GENOMIC DNA]</scope>
    <source>
        <strain evidence="2 3">GA_2019</strain>
        <tissue evidence="2">Muscle</tissue>
    </source>
</reference>
<accession>A0ABV0P1A4</accession>
<name>A0ABV0P1A4_9TELE</name>
<evidence type="ECO:0000313" key="2">
    <source>
        <dbReference type="EMBL" id="MEQ2176503.1"/>
    </source>
</evidence>
<evidence type="ECO:0000256" key="1">
    <source>
        <dbReference type="SAM" id="MobiDB-lite"/>
    </source>
</evidence>
<comment type="caution">
    <text evidence="2">The sequence shown here is derived from an EMBL/GenBank/DDBJ whole genome shotgun (WGS) entry which is preliminary data.</text>
</comment>